<proteinExistence type="predicted"/>
<sequence length="276" mass="32458">MKEMNFRTNEFLKLIEVAKKMSKINQRIVRSTTSLRTYYAQLIFEKSLLNAISISRLIPTNDEDYKYLDVSSIASLARNLIEVHHVFNYFCERNITEDELDFRMYLASYHNSITRNKIIERLGITQIEGIFDADFSHSIIKSYLIESRVFNTLSEGLRKEIIRGKHAFFFNRIAKDITPINKVQESGIYNLLSNSVHSYPFGLNNYSGRYFRDHLDNIGLAFISVEIGVLFLSSIIKEYLFIRKKLSRTLSKEEYNDINNISRINLLNDWMQLKFK</sequence>
<comment type="caution">
    <text evidence="2">The sequence shown here is derived from an EMBL/GenBank/DDBJ whole genome shotgun (WGS) entry which is preliminary data.</text>
</comment>
<evidence type="ECO:0000313" key="2">
    <source>
        <dbReference type="EMBL" id="MVO99555.1"/>
    </source>
</evidence>
<accession>A0A7X3JZ37</accession>
<keyword evidence="3" id="KW-1185">Reference proteome</keyword>
<protein>
    <submittedName>
        <fullName evidence="2">Uncharacterized protein</fullName>
    </submittedName>
</protein>
<reference evidence="2 3" key="1">
    <citation type="journal article" date="2019" name="Microorganisms">
        <title>Paenibacillus lutrae sp. nov., A Chitinolytic Species Isolated from A River Otter in Castril Natural Park, Granada, Spain.</title>
        <authorList>
            <person name="Rodriguez M."/>
            <person name="Reina J.C."/>
            <person name="Bejar V."/>
            <person name="Llamas I."/>
        </authorList>
    </citation>
    <scope>NUCLEOTIDE SEQUENCE [LARGE SCALE GENOMIC DNA]</scope>
    <source>
        <strain evidence="2 3">N10</strain>
    </source>
</reference>
<name>A0A7X3JZ37_9BACL</name>
<evidence type="ECO:0000313" key="3">
    <source>
        <dbReference type="Proteomes" id="UP000490800"/>
    </source>
</evidence>
<keyword evidence="1" id="KW-1133">Transmembrane helix</keyword>
<dbReference type="EMBL" id="RHLK01000003">
    <property type="protein sequence ID" value="MVO99555.1"/>
    <property type="molecule type" value="Genomic_DNA"/>
</dbReference>
<keyword evidence="1" id="KW-0812">Transmembrane</keyword>
<gene>
    <name evidence="2" type="ORF">EDM21_08440</name>
</gene>
<organism evidence="2 3">
    <name type="scientific">Paenibacillus lutrae</name>
    <dbReference type="NCBI Taxonomy" id="2078573"/>
    <lineage>
        <taxon>Bacteria</taxon>
        <taxon>Bacillati</taxon>
        <taxon>Bacillota</taxon>
        <taxon>Bacilli</taxon>
        <taxon>Bacillales</taxon>
        <taxon>Paenibacillaceae</taxon>
        <taxon>Paenibacillus</taxon>
    </lineage>
</organism>
<dbReference type="RefSeq" id="WP_157334577.1">
    <property type="nucleotide sequence ID" value="NZ_RHLK01000003.1"/>
</dbReference>
<evidence type="ECO:0000256" key="1">
    <source>
        <dbReference type="SAM" id="Phobius"/>
    </source>
</evidence>
<dbReference type="OrthoDB" id="6398339at2"/>
<dbReference type="Proteomes" id="UP000490800">
    <property type="component" value="Unassembled WGS sequence"/>
</dbReference>
<feature type="transmembrane region" description="Helical" evidence="1">
    <location>
        <begin position="218"/>
        <end position="242"/>
    </location>
</feature>
<keyword evidence="1" id="KW-0472">Membrane</keyword>
<dbReference type="AlphaFoldDB" id="A0A7X3JZ37"/>